<dbReference type="Gene3D" id="3.30.2160.10">
    <property type="entry name" value="Hect, E3 ligase catalytic domain"/>
    <property type="match status" value="1"/>
</dbReference>
<dbReference type="GO" id="GO:0016567">
    <property type="term" value="P:protein ubiquitination"/>
    <property type="evidence" value="ECO:0007669"/>
    <property type="project" value="TreeGrafter"/>
</dbReference>
<feature type="repeat" description="RCC1" evidence="5">
    <location>
        <begin position="133"/>
        <end position="185"/>
    </location>
</feature>
<dbReference type="GO" id="GO:0005737">
    <property type="term" value="C:cytoplasm"/>
    <property type="evidence" value="ECO:0007669"/>
    <property type="project" value="TreeGrafter"/>
</dbReference>
<evidence type="ECO:0000313" key="7">
    <source>
        <dbReference type="Proteomes" id="UP000515150"/>
    </source>
</evidence>
<dbReference type="GO" id="GO:0061630">
    <property type="term" value="F:ubiquitin protein ligase activity"/>
    <property type="evidence" value="ECO:0007669"/>
    <property type="project" value="TreeGrafter"/>
</dbReference>
<dbReference type="OrthoDB" id="5981550at2759"/>
<name>A0A6P7MX24_BETSP</name>
<keyword evidence="3 4" id="KW-0833">Ubl conjugation pathway</keyword>
<dbReference type="InterPro" id="IPR058923">
    <property type="entry name" value="RCC1-like_dom"/>
</dbReference>
<dbReference type="Gene3D" id="3.90.1750.10">
    <property type="entry name" value="Hect, E3 ligase catalytic domains"/>
    <property type="match status" value="1"/>
</dbReference>
<evidence type="ECO:0000259" key="6">
    <source>
        <dbReference type="PROSITE" id="PS50237"/>
    </source>
</evidence>
<dbReference type="KEGG" id="bspl:114857652"/>
<dbReference type="FunFam" id="3.30.2410.10:FF:000003">
    <property type="entry name" value="probable E3 ubiquitin-protein ligase HERC4 isoform X1"/>
    <property type="match status" value="1"/>
</dbReference>
<keyword evidence="1" id="KW-0808">Transferase</keyword>
<dbReference type="PROSITE" id="PS00626">
    <property type="entry name" value="RCC1_2"/>
    <property type="match status" value="3"/>
</dbReference>
<accession>A0A6P7MX24</accession>
<dbReference type="SUPFAM" id="SSF56204">
    <property type="entry name" value="Hect, E3 ligase catalytic domain"/>
    <property type="match status" value="1"/>
</dbReference>
<dbReference type="PANTHER" id="PTHR45622">
    <property type="entry name" value="UBIQUITIN-PROTEIN LIGASE E3A-RELATED"/>
    <property type="match status" value="1"/>
</dbReference>
<dbReference type="Pfam" id="PF25390">
    <property type="entry name" value="WD40_RLD"/>
    <property type="match status" value="1"/>
</dbReference>
<dbReference type="PANTHER" id="PTHR45622:SF73">
    <property type="entry name" value="E3 UBIQUITIN-PROTEIN LIGASE HERC4-LIKE ISOFORM X1-RELATED"/>
    <property type="match status" value="1"/>
</dbReference>
<feature type="repeat" description="RCC1" evidence="5">
    <location>
        <begin position="238"/>
        <end position="289"/>
    </location>
</feature>
<dbReference type="InterPro" id="IPR035983">
    <property type="entry name" value="Hect_E3_ubiquitin_ligase"/>
</dbReference>
<feature type="active site" description="Glycyl thioester intermediate" evidence="4">
    <location>
        <position position="945"/>
    </location>
</feature>
<dbReference type="Proteomes" id="UP000515150">
    <property type="component" value="Chromosome 6"/>
</dbReference>
<dbReference type="SUPFAM" id="SSF50985">
    <property type="entry name" value="RCC1/BLIP-II"/>
    <property type="match status" value="1"/>
</dbReference>
<evidence type="ECO:0000313" key="8">
    <source>
        <dbReference type="RefSeq" id="XP_029010159.1"/>
    </source>
</evidence>
<dbReference type="InterPro" id="IPR009091">
    <property type="entry name" value="RCC1/BLIP-II"/>
</dbReference>
<evidence type="ECO:0000256" key="1">
    <source>
        <dbReference type="ARBA" id="ARBA00022679"/>
    </source>
</evidence>
<dbReference type="PROSITE" id="PS50012">
    <property type="entry name" value="RCC1_3"/>
    <property type="match status" value="4"/>
</dbReference>
<dbReference type="InterPro" id="IPR000569">
    <property type="entry name" value="HECT_dom"/>
</dbReference>
<dbReference type="Gene3D" id="3.30.2410.10">
    <property type="entry name" value="Hect, E3 ligase catalytic domain"/>
    <property type="match status" value="1"/>
</dbReference>
<dbReference type="InterPro" id="IPR000408">
    <property type="entry name" value="Reg_chr_condens"/>
</dbReference>
<dbReference type="SMART" id="SM00119">
    <property type="entry name" value="HECTc"/>
    <property type="match status" value="1"/>
</dbReference>
<dbReference type="AlphaFoldDB" id="A0A6P7MX24"/>
<dbReference type="GO" id="GO:0006511">
    <property type="term" value="P:ubiquitin-dependent protein catabolic process"/>
    <property type="evidence" value="ECO:0007669"/>
    <property type="project" value="TreeGrafter"/>
</dbReference>
<proteinExistence type="predicted"/>
<sequence length="979" mass="110324">MFSWGEKCQRGFGSRSAVNVSDAGVRLLNLGRHVGDLSAGHSVVGFVKTNGDAFIIRTSEDSDGGKQNLVKCKEKIQAVSCGDEAVTLLSDRGSVLCVEVPKLTTRTPDALCGIAVSQVACGSQHSLALTKDGRVYTWGQGSRGQLGMGTRRLGASPPQHLRALSGIPLVQIAAGGEQSFCLSVSGAVFSWGRNHRGQLGLGDTTDRDVPVAVHYLDMKKTVSVSCGEDHTVALTKDGAVFTFGSGRHGQLGHNSFRNELRPRLVAELWGSKVIQVACGRQHTLMLTDSRRIYSCGCGDLGQLGRGKETPCVPLPVQLPQDSRDDLKIRKIYAGGNSSFAVCMSNEKLHERPKIDCIEGTMTKWMCERDSKTRKQIKQKILRMFCSASCVNGSFLEQRQDKHFQTSSNYSGVDLSLVKSKLEELMERNVVEKLELAVVELLRSLDKKPVGVEGLRIYLLVNELMHVIQEHKLHPCVELAAAAAGAMQRLGGQGLQTLGNWWCSLSAHTMSRYVKVWTQALSALLSSELSDTSGVKNVLKVLQHMYNVNKGTEGRQRIPDSTYCLEIKQEVLNRDVTLWRSKNFPPLLLCNFQFVMDLKSKKMAFEINAVLTQVERQRRALGLVPLPESNFFELKLKRASLLEDCFEQLAGVDDHSLQKPLVVYFDGDPKLTDVYKRDFFHHLCRDLVSTKSEMFMFNDVKTLVWFPSKATKEFRSNFFLLGLLCGLALYNQCIIDLSFPLVLFKKLLNIKPTLEDMMEFCPTVAESLQWILEYEDDVLKELGQEFTICWDNRDVKLDPQNPEKPVTGQNRKEFVEAYVNHVFNTSVAGVFQEFRRGFFKVCDRDLVKLFRPEELQGVLVGKGVYDWAKLKQNTQYETYNARHPTIQMFWEVFDELSEEQKKDFLWFVTGFRRAPILGMDQTKMCIRMKYIWSGSCDQHFPESLTCHSILELPLYSTKEIMRERLTHALIPESAFFLKAT</sequence>
<dbReference type="InterPro" id="IPR051709">
    <property type="entry name" value="Ub-ligase/GTPase-reg"/>
</dbReference>
<evidence type="ECO:0000256" key="2">
    <source>
        <dbReference type="ARBA" id="ARBA00022737"/>
    </source>
</evidence>
<organism evidence="7 8">
    <name type="scientific">Betta splendens</name>
    <name type="common">Siamese fighting fish</name>
    <dbReference type="NCBI Taxonomy" id="158456"/>
    <lineage>
        <taxon>Eukaryota</taxon>
        <taxon>Metazoa</taxon>
        <taxon>Chordata</taxon>
        <taxon>Craniata</taxon>
        <taxon>Vertebrata</taxon>
        <taxon>Euteleostomi</taxon>
        <taxon>Actinopterygii</taxon>
        <taxon>Neopterygii</taxon>
        <taxon>Teleostei</taxon>
        <taxon>Neoteleostei</taxon>
        <taxon>Acanthomorphata</taxon>
        <taxon>Anabantaria</taxon>
        <taxon>Anabantiformes</taxon>
        <taxon>Anabantoidei</taxon>
        <taxon>Osphronemidae</taxon>
        <taxon>Betta</taxon>
    </lineage>
</organism>
<dbReference type="Gene3D" id="2.130.10.30">
    <property type="entry name" value="Regulator of chromosome condensation 1/beta-lactamase-inhibitor protein II"/>
    <property type="match status" value="1"/>
</dbReference>
<dbReference type="InParanoid" id="A0A6P7MX24"/>
<protein>
    <submittedName>
        <fullName evidence="8">Probable E3 ubiquitin-protein ligase HERC4 isoform X1</fullName>
    </submittedName>
</protein>
<reference evidence="8" key="1">
    <citation type="submission" date="2025-08" db="UniProtKB">
        <authorList>
            <consortium name="RefSeq"/>
        </authorList>
    </citation>
    <scope>IDENTIFICATION</scope>
</reference>
<keyword evidence="7" id="KW-1185">Reference proteome</keyword>
<dbReference type="PROSITE" id="PS50237">
    <property type="entry name" value="HECT"/>
    <property type="match status" value="1"/>
</dbReference>
<dbReference type="GeneID" id="114857652"/>
<feature type="repeat" description="RCC1" evidence="5">
    <location>
        <begin position="186"/>
        <end position="237"/>
    </location>
</feature>
<dbReference type="Pfam" id="PF00632">
    <property type="entry name" value="HECT"/>
    <property type="match status" value="1"/>
</dbReference>
<evidence type="ECO:0000256" key="4">
    <source>
        <dbReference type="PROSITE-ProRule" id="PRU00104"/>
    </source>
</evidence>
<feature type="repeat" description="RCC1" evidence="5">
    <location>
        <begin position="290"/>
        <end position="344"/>
    </location>
</feature>
<feature type="domain" description="HECT" evidence="6">
    <location>
        <begin position="652"/>
        <end position="977"/>
    </location>
</feature>
<evidence type="ECO:0000256" key="3">
    <source>
        <dbReference type="ARBA" id="ARBA00022786"/>
    </source>
</evidence>
<dbReference type="RefSeq" id="XP_029010159.1">
    <property type="nucleotide sequence ID" value="XM_029154326.3"/>
</dbReference>
<evidence type="ECO:0000256" key="5">
    <source>
        <dbReference type="PROSITE-ProRule" id="PRU00235"/>
    </source>
</evidence>
<keyword evidence="2" id="KW-0677">Repeat</keyword>
<gene>
    <name evidence="8" type="primary">LOC114857652</name>
</gene>
<dbReference type="PRINTS" id="PR00633">
    <property type="entry name" value="RCCNDNSATION"/>
</dbReference>